<feature type="binding site" evidence="12">
    <location>
        <position position="65"/>
    </location>
    <ligand>
        <name>Zn(2+)</name>
        <dbReference type="ChEBI" id="CHEBI:29105"/>
    </ligand>
</feature>
<feature type="domain" description="C2H2-type" evidence="13">
    <location>
        <begin position="280"/>
        <end position="307"/>
    </location>
</feature>
<keyword evidence="9" id="KW-0804">Transcription</keyword>
<accession>A0A9P0JN13</accession>
<dbReference type="PROSITE" id="PS50157">
    <property type="entry name" value="ZINC_FINGER_C2H2_2"/>
    <property type="match status" value="9"/>
</dbReference>
<keyword evidence="6 12" id="KW-0862">Zinc</keyword>
<feature type="domain" description="C2H2-type" evidence="13">
    <location>
        <begin position="393"/>
        <end position="420"/>
    </location>
</feature>
<evidence type="ECO:0000256" key="2">
    <source>
        <dbReference type="ARBA" id="ARBA00006991"/>
    </source>
</evidence>
<evidence type="ECO:0000256" key="8">
    <source>
        <dbReference type="ARBA" id="ARBA00023125"/>
    </source>
</evidence>
<comment type="caution">
    <text evidence="15">The sequence shown here is derived from an EMBL/GenBank/DDBJ whole genome shotgun (WGS) entry which is preliminary data.</text>
</comment>
<evidence type="ECO:0000256" key="5">
    <source>
        <dbReference type="ARBA" id="ARBA00022771"/>
    </source>
</evidence>
<dbReference type="PANTHER" id="PTHR46105">
    <property type="entry name" value="AGAP004733-PA"/>
    <property type="match status" value="1"/>
</dbReference>
<dbReference type="SUPFAM" id="SSF57667">
    <property type="entry name" value="beta-beta-alpha zinc fingers"/>
    <property type="match status" value="5"/>
</dbReference>
<dbReference type="Pfam" id="PF07776">
    <property type="entry name" value="zf-AD"/>
    <property type="match status" value="1"/>
</dbReference>
<dbReference type="EMBL" id="CAKOFQ010006674">
    <property type="protein sequence ID" value="CAH1957886.1"/>
    <property type="molecule type" value="Genomic_DNA"/>
</dbReference>
<keyword evidence="8" id="KW-0238">DNA-binding</keyword>
<evidence type="ECO:0000259" key="14">
    <source>
        <dbReference type="PROSITE" id="PS51915"/>
    </source>
</evidence>
<dbReference type="Gene3D" id="3.40.1800.20">
    <property type="match status" value="1"/>
</dbReference>
<dbReference type="FunFam" id="3.30.160.60:FF:000624">
    <property type="entry name" value="zinc finger protein 697"/>
    <property type="match status" value="1"/>
</dbReference>
<dbReference type="GO" id="GO:0048598">
    <property type="term" value="P:embryonic morphogenesis"/>
    <property type="evidence" value="ECO:0007669"/>
    <property type="project" value="UniProtKB-ARBA"/>
</dbReference>
<dbReference type="SMART" id="SM00355">
    <property type="entry name" value="ZnF_C2H2"/>
    <property type="match status" value="11"/>
</dbReference>
<dbReference type="PANTHER" id="PTHR46105:SF5">
    <property type="entry name" value="ZINC FINGER AND BTB DOMAIN-CONTAINING PROTEIN 44 ISOFORM X1"/>
    <property type="match status" value="1"/>
</dbReference>
<keyword evidence="5 11" id="KW-0863">Zinc-finger</keyword>
<dbReference type="FunFam" id="3.30.160.60:FF:001498">
    <property type="entry name" value="Zinc finger protein 404"/>
    <property type="match status" value="1"/>
</dbReference>
<evidence type="ECO:0000256" key="10">
    <source>
        <dbReference type="ARBA" id="ARBA00023242"/>
    </source>
</evidence>
<feature type="domain" description="C2H2-type" evidence="13">
    <location>
        <begin position="337"/>
        <end position="364"/>
    </location>
</feature>
<feature type="domain" description="C2H2-type" evidence="13">
    <location>
        <begin position="192"/>
        <end position="219"/>
    </location>
</feature>
<feature type="binding site" evidence="12">
    <location>
        <position position="22"/>
    </location>
    <ligand>
        <name>Zn(2+)</name>
        <dbReference type="ChEBI" id="CHEBI:29105"/>
    </ligand>
</feature>
<dbReference type="PROSITE" id="PS51915">
    <property type="entry name" value="ZAD"/>
    <property type="match status" value="1"/>
</dbReference>
<protein>
    <submittedName>
        <fullName evidence="15">Uncharacterized protein</fullName>
    </submittedName>
</protein>
<dbReference type="FunFam" id="3.30.160.60:FF:001156">
    <property type="entry name" value="Zinc finger protein 407"/>
    <property type="match status" value="1"/>
</dbReference>
<dbReference type="PROSITE" id="PS00028">
    <property type="entry name" value="ZINC_FINGER_C2H2_1"/>
    <property type="match status" value="9"/>
</dbReference>
<reference evidence="15" key="1">
    <citation type="submission" date="2022-03" db="EMBL/GenBank/DDBJ databases">
        <authorList>
            <person name="Sayadi A."/>
        </authorList>
    </citation>
    <scope>NUCLEOTIDE SEQUENCE</scope>
</reference>
<dbReference type="SMART" id="SM00868">
    <property type="entry name" value="zf-AD"/>
    <property type="match status" value="2"/>
</dbReference>
<feature type="binding site" evidence="12">
    <location>
        <position position="68"/>
    </location>
    <ligand>
        <name>Zn(2+)</name>
        <dbReference type="ChEBI" id="CHEBI:29105"/>
    </ligand>
</feature>
<dbReference type="FunFam" id="3.30.160.60:FF:001325">
    <property type="entry name" value="zinc finger protein 200"/>
    <property type="match status" value="1"/>
</dbReference>
<keyword evidence="7" id="KW-0805">Transcription regulation</keyword>
<dbReference type="GO" id="GO:0000981">
    <property type="term" value="F:DNA-binding transcription factor activity, RNA polymerase II-specific"/>
    <property type="evidence" value="ECO:0007669"/>
    <property type="project" value="TreeGrafter"/>
</dbReference>
<evidence type="ECO:0000256" key="7">
    <source>
        <dbReference type="ARBA" id="ARBA00023015"/>
    </source>
</evidence>
<evidence type="ECO:0000256" key="12">
    <source>
        <dbReference type="PROSITE-ProRule" id="PRU01263"/>
    </source>
</evidence>
<evidence type="ECO:0000313" key="16">
    <source>
        <dbReference type="Proteomes" id="UP001152888"/>
    </source>
</evidence>
<dbReference type="SUPFAM" id="SSF57716">
    <property type="entry name" value="Glucocorticoid receptor-like (DNA-binding domain)"/>
    <property type="match status" value="1"/>
</dbReference>
<dbReference type="Pfam" id="PF00096">
    <property type="entry name" value="zf-C2H2"/>
    <property type="match status" value="6"/>
</dbReference>
<keyword evidence="10" id="KW-0539">Nucleus</keyword>
<evidence type="ECO:0000256" key="6">
    <source>
        <dbReference type="ARBA" id="ARBA00022833"/>
    </source>
</evidence>
<dbReference type="OrthoDB" id="6077919at2759"/>
<feature type="domain" description="C2H2-type" evidence="13">
    <location>
        <begin position="421"/>
        <end position="448"/>
    </location>
</feature>
<name>A0A9P0JN13_ACAOB</name>
<comment type="subcellular location">
    <subcellularLocation>
        <location evidence="1">Nucleus</location>
    </subcellularLocation>
</comment>
<sequence length="467" mass="53449">MQGIKCEYDNSRVSIKDFGTICRFCLSSRGAITINSYSSDGVLLSDILSDVSLQQQENKLPPNLCQECVDVIINFYQLKNKVKEAEALLLKILENADSDSDHDVHNRDHYIAKQELEDDDKPKRKLGGRSVPEDLTCPFCQVKFDSCDEYLKHRRKEADLRRKKKPCNICNKLITTYKLKDHINSHTKECPYECSICGDKFRFKSSLSRHSFKHKEKKPHVCHICGKGFIQAPTLADHLRTHGGERSFICNQCGKTFVTKHALSNHLALHKLEEDDAFNLTCTICSSVFNSKALFRNHMRTHNDRIKEFLCNECGKDFRRKGLLDAHLKIHLGVKPYICEICTKGFPSKNSLQKHNLVHTGEKPVSCIICGKTFSQKGHLVYHMRKHSGERPYICTYCNKSFNHSGSLKVHTRIHTGEKPFACNICSKGFYDSSSMKKHKKIHHGQNKVNEVSSLVKTEIREVLHSL</sequence>
<dbReference type="GO" id="GO:0008270">
    <property type="term" value="F:zinc ion binding"/>
    <property type="evidence" value="ECO:0007669"/>
    <property type="project" value="UniProtKB-UniRule"/>
</dbReference>
<dbReference type="AlphaFoldDB" id="A0A9P0JN13"/>
<feature type="binding site" evidence="12">
    <location>
        <position position="25"/>
    </location>
    <ligand>
        <name>Zn(2+)</name>
        <dbReference type="ChEBI" id="CHEBI:29105"/>
    </ligand>
</feature>
<feature type="domain" description="C2H2-type" evidence="13">
    <location>
        <begin position="309"/>
        <end position="336"/>
    </location>
</feature>
<feature type="domain" description="C2H2-type" evidence="13">
    <location>
        <begin position="248"/>
        <end position="275"/>
    </location>
</feature>
<comment type="similarity">
    <text evidence="2">Belongs to the krueppel C2H2-type zinc-finger protein family.</text>
</comment>
<dbReference type="Pfam" id="PF13894">
    <property type="entry name" value="zf-C2H2_4"/>
    <property type="match status" value="2"/>
</dbReference>
<keyword evidence="3 12" id="KW-0479">Metal-binding</keyword>
<evidence type="ECO:0000259" key="13">
    <source>
        <dbReference type="PROSITE" id="PS50157"/>
    </source>
</evidence>
<gene>
    <name evidence="15" type="ORF">ACAOBT_LOCUS2338</name>
</gene>
<dbReference type="FunFam" id="3.30.160.60:FF:000100">
    <property type="entry name" value="Zinc finger 45-like"/>
    <property type="match status" value="1"/>
</dbReference>
<dbReference type="Gene3D" id="3.30.160.60">
    <property type="entry name" value="Classic Zinc Finger"/>
    <property type="match status" value="8"/>
</dbReference>
<proteinExistence type="inferred from homology"/>
<evidence type="ECO:0000256" key="4">
    <source>
        <dbReference type="ARBA" id="ARBA00022737"/>
    </source>
</evidence>
<keyword evidence="16" id="KW-1185">Reference proteome</keyword>
<organism evidence="15 16">
    <name type="scientific">Acanthoscelides obtectus</name>
    <name type="common">Bean weevil</name>
    <name type="synonym">Bruchus obtectus</name>
    <dbReference type="NCBI Taxonomy" id="200917"/>
    <lineage>
        <taxon>Eukaryota</taxon>
        <taxon>Metazoa</taxon>
        <taxon>Ecdysozoa</taxon>
        <taxon>Arthropoda</taxon>
        <taxon>Hexapoda</taxon>
        <taxon>Insecta</taxon>
        <taxon>Pterygota</taxon>
        <taxon>Neoptera</taxon>
        <taxon>Endopterygota</taxon>
        <taxon>Coleoptera</taxon>
        <taxon>Polyphaga</taxon>
        <taxon>Cucujiformia</taxon>
        <taxon>Chrysomeloidea</taxon>
        <taxon>Chrysomelidae</taxon>
        <taxon>Bruchinae</taxon>
        <taxon>Bruchini</taxon>
        <taxon>Acanthoscelides</taxon>
    </lineage>
</organism>
<dbReference type="InterPro" id="IPR013087">
    <property type="entry name" value="Znf_C2H2_type"/>
</dbReference>
<dbReference type="FunFam" id="3.30.160.60:FF:000557">
    <property type="entry name" value="zinc finger and SCAN domain-containing protein 29"/>
    <property type="match status" value="1"/>
</dbReference>
<dbReference type="FunFam" id="3.30.160.60:FF:002343">
    <property type="entry name" value="Zinc finger protein 33A"/>
    <property type="match status" value="1"/>
</dbReference>
<dbReference type="GO" id="GO:0005634">
    <property type="term" value="C:nucleus"/>
    <property type="evidence" value="ECO:0007669"/>
    <property type="project" value="UniProtKB-SubCell"/>
</dbReference>
<evidence type="ECO:0000313" key="15">
    <source>
        <dbReference type="EMBL" id="CAH1957886.1"/>
    </source>
</evidence>
<evidence type="ECO:0000256" key="11">
    <source>
        <dbReference type="PROSITE-ProRule" id="PRU00042"/>
    </source>
</evidence>
<dbReference type="Proteomes" id="UP001152888">
    <property type="component" value="Unassembled WGS sequence"/>
</dbReference>
<evidence type="ECO:0000256" key="3">
    <source>
        <dbReference type="ARBA" id="ARBA00022723"/>
    </source>
</evidence>
<feature type="domain" description="C2H2-type" evidence="13">
    <location>
        <begin position="365"/>
        <end position="392"/>
    </location>
</feature>
<feature type="domain" description="ZAD" evidence="14">
    <location>
        <begin position="20"/>
        <end position="92"/>
    </location>
</feature>
<dbReference type="InterPro" id="IPR050457">
    <property type="entry name" value="ZnFinger_BTB_dom_contain"/>
</dbReference>
<evidence type="ECO:0000256" key="1">
    <source>
        <dbReference type="ARBA" id="ARBA00004123"/>
    </source>
</evidence>
<evidence type="ECO:0000256" key="9">
    <source>
        <dbReference type="ARBA" id="ARBA00023163"/>
    </source>
</evidence>
<dbReference type="InterPro" id="IPR012934">
    <property type="entry name" value="Znf_AD"/>
</dbReference>
<dbReference type="InterPro" id="IPR036236">
    <property type="entry name" value="Znf_C2H2_sf"/>
</dbReference>
<feature type="domain" description="C2H2-type" evidence="13">
    <location>
        <begin position="220"/>
        <end position="247"/>
    </location>
</feature>
<dbReference type="GO" id="GO:0000978">
    <property type="term" value="F:RNA polymerase II cis-regulatory region sequence-specific DNA binding"/>
    <property type="evidence" value="ECO:0007669"/>
    <property type="project" value="TreeGrafter"/>
</dbReference>
<keyword evidence="4" id="KW-0677">Repeat</keyword>